<evidence type="ECO:0000313" key="3">
    <source>
        <dbReference type="Proteomes" id="UP000694044"/>
    </source>
</evidence>
<evidence type="ECO:0000313" key="2">
    <source>
        <dbReference type="EMBL" id="KAG7377941.1"/>
    </source>
</evidence>
<name>A0A8T1VA60_9STRA</name>
<comment type="caution">
    <text evidence="2">The sequence shown here is derived from an EMBL/GenBank/DDBJ whole genome shotgun (WGS) entry which is preliminary data.</text>
</comment>
<sequence>MWSGCTTRFAVLRFEIERKRLSIESENRPRAWKGKSSLRDRPRGELIQTSNRYADVCVSVGPRVSRPRKTKSESGGAAIGRQRSDAGSRPLRQTADAYAPGWCCRGSSASAVPLVN</sequence>
<organism evidence="2 3">
    <name type="scientific">Phytophthora pseudosyringae</name>
    <dbReference type="NCBI Taxonomy" id="221518"/>
    <lineage>
        <taxon>Eukaryota</taxon>
        <taxon>Sar</taxon>
        <taxon>Stramenopiles</taxon>
        <taxon>Oomycota</taxon>
        <taxon>Peronosporomycetes</taxon>
        <taxon>Peronosporales</taxon>
        <taxon>Peronosporaceae</taxon>
        <taxon>Phytophthora</taxon>
    </lineage>
</organism>
<accession>A0A8T1VA60</accession>
<proteinExistence type="predicted"/>
<protein>
    <submittedName>
        <fullName evidence="2">Uncharacterized protein</fullName>
    </submittedName>
</protein>
<dbReference type="Proteomes" id="UP000694044">
    <property type="component" value="Unassembled WGS sequence"/>
</dbReference>
<feature type="region of interest" description="Disordered" evidence="1">
    <location>
        <begin position="62"/>
        <end position="91"/>
    </location>
</feature>
<reference evidence="2" key="1">
    <citation type="submission" date="2021-02" db="EMBL/GenBank/DDBJ databases">
        <authorList>
            <person name="Palmer J.M."/>
        </authorList>
    </citation>
    <scope>NUCLEOTIDE SEQUENCE</scope>
    <source>
        <strain evidence="2">SCRP734</strain>
    </source>
</reference>
<dbReference type="AlphaFoldDB" id="A0A8T1VA60"/>
<feature type="region of interest" description="Disordered" evidence="1">
    <location>
        <begin position="26"/>
        <end position="45"/>
    </location>
</feature>
<dbReference type="EMBL" id="JAGDFM010000468">
    <property type="protein sequence ID" value="KAG7377941.1"/>
    <property type="molecule type" value="Genomic_DNA"/>
</dbReference>
<gene>
    <name evidence="2" type="ORF">PHYPSEUDO_010760</name>
</gene>
<evidence type="ECO:0000256" key="1">
    <source>
        <dbReference type="SAM" id="MobiDB-lite"/>
    </source>
</evidence>
<keyword evidence="3" id="KW-1185">Reference proteome</keyword>